<gene>
    <name evidence="2" type="ORF">ES692_16765</name>
</gene>
<organism evidence="2 3">
    <name type="scientific">Psychroserpens burtonensis</name>
    <dbReference type="NCBI Taxonomy" id="49278"/>
    <lineage>
        <taxon>Bacteria</taxon>
        <taxon>Pseudomonadati</taxon>
        <taxon>Bacteroidota</taxon>
        <taxon>Flavobacteriia</taxon>
        <taxon>Flavobacteriales</taxon>
        <taxon>Flavobacteriaceae</taxon>
        <taxon>Psychroserpens</taxon>
    </lineage>
</organism>
<dbReference type="RefSeq" id="WP_147232101.1">
    <property type="nucleotide sequence ID" value="NZ_VOSB01000034.1"/>
</dbReference>
<evidence type="ECO:0000256" key="1">
    <source>
        <dbReference type="SAM" id="Phobius"/>
    </source>
</evidence>
<evidence type="ECO:0000313" key="3">
    <source>
        <dbReference type="Proteomes" id="UP000321938"/>
    </source>
</evidence>
<dbReference type="Proteomes" id="UP000321938">
    <property type="component" value="Unassembled WGS sequence"/>
</dbReference>
<accession>A0A5C7BA43</accession>
<dbReference type="STRING" id="1123037.GCA_000425305_03475"/>
<sequence length="246" mass="27807">MKKLNRELVLLRTFAVSTVTIMTVLLLFSFKTNENQKFGTIDVERINIVEADGTVKMIITNVAQFPNGETIVNDKAINKNRKKRSGMLYFNEDGLECGGLIYDGAKNENGHNSGLSLTYDRYDGDQVMQLLTTDDARGDKRTVSSSLRFSDRTANVSREEHNKIFAEINSITDKKLRRQKRKEYYAQGLIGGTPRILLGKTGSQNNGLFLFGNDGKRKGNFYVDKNNNVKLEVYDDEGKVTNSWPE</sequence>
<keyword evidence="3" id="KW-1185">Reference proteome</keyword>
<name>A0A5C7BA43_9FLAO</name>
<keyword evidence="1" id="KW-0472">Membrane</keyword>
<dbReference type="EMBL" id="VOSB01000034">
    <property type="protein sequence ID" value="TXE15419.1"/>
    <property type="molecule type" value="Genomic_DNA"/>
</dbReference>
<keyword evidence="1" id="KW-0812">Transmembrane</keyword>
<proteinExistence type="predicted"/>
<keyword evidence="1" id="KW-1133">Transmembrane helix</keyword>
<dbReference type="AlphaFoldDB" id="A0A5C7BA43"/>
<feature type="transmembrane region" description="Helical" evidence="1">
    <location>
        <begin position="9"/>
        <end position="30"/>
    </location>
</feature>
<evidence type="ECO:0000313" key="2">
    <source>
        <dbReference type="EMBL" id="TXE15419.1"/>
    </source>
</evidence>
<comment type="caution">
    <text evidence="2">The sequence shown here is derived from an EMBL/GenBank/DDBJ whole genome shotgun (WGS) entry which is preliminary data.</text>
</comment>
<reference evidence="2 3" key="1">
    <citation type="submission" date="2019-08" db="EMBL/GenBank/DDBJ databases">
        <title>Genome of Psychroserpens burtonensis ACAM 167.</title>
        <authorList>
            <person name="Bowman J.P."/>
        </authorList>
    </citation>
    <scope>NUCLEOTIDE SEQUENCE [LARGE SCALE GENOMIC DNA]</scope>
    <source>
        <strain evidence="2 3">ACAM 167</strain>
    </source>
</reference>
<protein>
    <submittedName>
        <fullName evidence="2">Uncharacterized protein</fullName>
    </submittedName>
</protein>
<dbReference type="OrthoDB" id="1349101at2"/>